<feature type="region of interest" description="Disordered" evidence="5">
    <location>
        <begin position="113"/>
        <end position="206"/>
    </location>
</feature>
<comment type="subcellular location">
    <subcellularLocation>
        <location evidence="1">Cytoplasm</location>
        <location evidence="1">Cytosol</location>
    </subcellularLocation>
</comment>
<dbReference type="InterPro" id="IPR036188">
    <property type="entry name" value="FAD/NAD-bd_sf"/>
</dbReference>
<dbReference type="InterPro" id="IPR018203">
    <property type="entry name" value="GDP_dissociation_inhibitor"/>
</dbReference>
<dbReference type="InterPro" id="IPR001738">
    <property type="entry name" value="Rab_escort"/>
</dbReference>
<feature type="domain" description="RAE1/2" evidence="6">
    <location>
        <begin position="383"/>
        <end position="451"/>
    </location>
</feature>
<evidence type="ECO:0000259" key="6">
    <source>
        <dbReference type="Pfam" id="PF22603"/>
    </source>
</evidence>
<gene>
    <name evidence="7" type="ORF">MAR_026393</name>
</gene>
<evidence type="ECO:0000256" key="1">
    <source>
        <dbReference type="ARBA" id="ARBA00004514"/>
    </source>
</evidence>
<evidence type="ECO:0000256" key="4">
    <source>
        <dbReference type="ARBA" id="ARBA00022490"/>
    </source>
</evidence>
<evidence type="ECO:0000256" key="3">
    <source>
        <dbReference type="ARBA" id="ARBA00022468"/>
    </source>
</evidence>
<feature type="region of interest" description="Disordered" evidence="5">
    <location>
        <begin position="498"/>
        <end position="586"/>
    </location>
</feature>
<dbReference type="EMBL" id="CP111019">
    <property type="protein sequence ID" value="WAR12213.1"/>
    <property type="molecule type" value="Genomic_DNA"/>
</dbReference>
<dbReference type="Gene3D" id="3.50.50.60">
    <property type="entry name" value="FAD/NAD(P)-binding domain"/>
    <property type="match status" value="1"/>
</dbReference>
<dbReference type="PANTHER" id="PTHR11787:SF4">
    <property type="entry name" value="CHM, RAB ESCORT PROTEIN 1"/>
    <property type="match status" value="1"/>
</dbReference>
<organism evidence="7 8">
    <name type="scientific">Mya arenaria</name>
    <name type="common">Soft-shell clam</name>
    <dbReference type="NCBI Taxonomy" id="6604"/>
    <lineage>
        <taxon>Eukaryota</taxon>
        <taxon>Metazoa</taxon>
        <taxon>Spiralia</taxon>
        <taxon>Lophotrochozoa</taxon>
        <taxon>Mollusca</taxon>
        <taxon>Bivalvia</taxon>
        <taxon>Autobranchia</taxon>
        <taxon>Heteroconchia</taxon>
        <taxon>Euheterodonta</taxon>
        <taxon>Imparidentia</taxon>
        <taxon>Neoheterodontei</taxon>
        <taxon>Myida</taxon>
        <taxon>Myoidea</taxon>
        <taxon>Myidae</taxon>
        <taxon>Mya</taxon>
    </lineage>
</organism>
<evidence type="ECO:0000256" key="2">
    <source>
        <dbReference type="ARBA" id="ARBA00005593"/>
    </source>
</evidence>
<protein>
    <submittedName>
        <fullName evidence="7">RAE1-like protein</fullName>
    </submittedName>
</protein>
<feature type="compositionally biased region" description="Basic and acidic residues" evidence="5">
    <location>
        <begin position="528"/>
        <end position="554"/>
    </location>
</feature>
<keyword evidence="4" id="KW-0963">Cytoplasm</keyword>
<accession>A0ABY7EQI1</accession>
<name>A0ABY7EQI1_MYAAR</name>
<keyword evidence="3" id="KW-0343">GTPase activation</keyword>
<proteinExistence type="inferred from homology"/>
<sequence length="586" mass="65782">MDLPNEFDVIVLGTGMPESIVAAAFSRIGHKVLHLDKNEHYSGDWASFNLKGIEEWAKQHEGSVSSYGTLAKPDINEKDILEDGETLIDMPLNTTNFQQASFEYYVGDLQPEELSEPATAEPDSDKGEVTADNTETDSVDESSKENAVDDKSDGGASEEKLNENKEAVNEITKDIGELKTVDESAQKDDNKAGNSEKDTVKTDGKKQWTRSTIKDEWRKFNLDLSPKVLYSVGDMVELLIQSDIAKYCEFKTITQILTVTQGKVEKVPCSRADVFSSKSVSMLEKRMLMKFIQFCLEYENNVEQLGGFDADEEVPSVSWSLRQHSLPVVTVWKWRAATKFLQLYRYCDYRRPEDQMQNIGNFQRYLINRQAAVNARTTRDVNHLTRQGKDDVLPKDDLAYAVNTLFNSDPESTDQSKPSVVWSLFFSQFDQSVIQDSDHLPSNVVLMSGPGSELDIDQCVGEARAVFQKILPDEEFLPKAPNPEDIIYVDDNEAQVADGNSQSEFLTSDKDQSEETQVSDDNSQSNVLKDEEVGNEHGQSDVKKNSTDQLEELKVPVIIQDTSQSEVKKDSSDQMEEANVASDDRS</sequence>
<evidence type="ECO:0000256" key="5">
    <source>
        <dbReference type="SAM" id="MobiDB-lite"/>
    </source>
</evidence>
<feature type="compositionally biased region" description="Basic and acidic residues" evidence="5">
    <location>
        <begin position="141"/>
        <end position="206"/>
    </location>
</feature>
<dbReference type="Pfam" id="PF22603">
    <property type="entry name" value="RAE1_2_domI_C"/>
    <property type="match status" value="1"/>
</dbReference>
<dbReference type="PANTHER" id="PTHR11787">
    <property type="entry name" value="RAB GDP-DISSOCIATION INHIBITOR"/>
    <property type="match status" value="1"/>
</dbReference>
<evidence type="ECO:0000313" key="8">
    <source>
        <dbReference type="Proteomes" id="UP001164746"/>
    </source>
</evidence>
<evidence type="ECO:0000313" key="7">
    <source>
        <dbReference type="EMBL" id="WAR12213.1"/>
    </source>
</evidence>
<dbReference type="Pfam" id="PF00996">
    <property type="entry name" value="GDI"/>
    <property type="match status" value="2"/>
</dbReference>
<dbReference type="Gene3D" id="3.30.519.10">
    <property type="entry name" value="Guanine Nucleotide Dissociation Inhibitor, domain 2"/>
    <property type="match status" value="1"/>
</dbReference>
<dbReference type="SUPFAM" id="SSF51905">
    <property type="entry name" value="FAD/NAD(P)-binding domain"/>
    <property type="match status" value="1"/>
</dbReference>
<comment type="similarity">
    <text evidence="2">Belongs to the Rab GDI family.</text>
</comment>
<dbReference type="InterPro" id="IPR054420">
    <property type="entry name" value="RAE1_2_domI_C"/>
</dbReference>
<reference evidence="7" key="1">
    <citation type="submission" date="2022-11" db="EMBL/GenBank/DDBJ databases">
        <title>Centuries of genome instability and evolution in soft-shell clam transmissible cancer (bioRxiv).</title>
        <authorList>
            <person name="Hart S.F.M."/>
            <person name="Yonemitsu M.A."/>
            <person name="Giersch R.M."/>
            <person name="Beal B.F."/>
            <person name="Arriagada G."/>
            <person name="Davis B.W."/>
            <person name="Ostrander E.A."/>
            <person name="Goff S.P."/>
            <person name="Metzger M.J."/>
        </authorList>
    </citation>
    <scope>NUCLEOTIDE SEQUENCE</scope>
    <source>
        <strain evidence="7">MELC-2E11</strain>
        <tissue evidence="7">Siphon/mantle</tissue>
    </source>
</reference>
<dbReference type="PRINTS" id="PR00893">
    <property type="entry name" value="RABESCORT"/>
</dbReference>
<dbReference type="PRINTS" id="PR00891">
    <property type="entry name" value="RABGDIREP"/>
</dbReference>
<dbReference type="Proteomes" id="UP001164746">
    <property type="component" value="Chromosome 8"/>
</dbReference>
<keyword evidence="8" id="KW-1185">Reference proteome</keyword>